<dbReference type="EMBL" id="JRTT01000012">
    <property type="protein sequence ID" value="KHD77247.1"/>
    <property type="molecule type" value="Genomic_DNA"/>
</dbReference>
<dbReference type="GO" id="GO:0016491">
    <property type="term" value="F:oxidoreductase activity"/>
    <property type="evidence" value="ECO:0007669"/>
    <property type="project" value="UniProtKB-KW"/>
</dbReference>
<accession>A0A0A6XAY6</accession>
<dbReference type="Gene3D" id="2.60.120.330">
    <property type="entry name" value="B-lactam Antibiotic, Isopenicillin N Synthase, Chain"/>
    <property type="match status" value="1"/>
</dbReference>
<dbReference type="STRING" id="1869.MB27_12555"/>
<sequence>MTTDIPTLDLHEWRSADTAARARICAALDTALRQTGMFLLAGHDVPIELTRRMRSTGLAFMRLPSEQKRRYAVRGPYDNGWRELGTMQASALDGVDGGGAMSMSDAPDLHEAYHMGPSHRTGDDRFDRLYYPANRWPGEVPDLRETAVAYSGEMTRIALTVLEVLAETLGLDADYFTRRSQRATWTQNINWYPSLSSLGGVEEGQMRVGPHTDFGTITLLDRQQGVGGLEAWNEEDGWFRPPFEPGTLVVNLGDMMNQWTDGRWRALRHRVQAPPGSDPDEELVSLVYFFESDPDTLVEPLPAPIGGGAGMQPGIAGETILEKCGVTLTLTD</sequence>
<dbReference type="AlphaFoldDB" id="A0A0A6XAY6"/>
<dbReference type="InterPro" id="IPR005123">
    <property type="entry name" value="Oxoglu/Fe-dep_dioxygenase_dom"/>
</dbReference>
<dbReference type="InterPro" id="IPR050231">
    <property type="entry name" value="Iron_ascorbate_oxido_reductase"/>
</dbReference>
<evidence type="ECO:0000259" key="4">
    <source>
        <dbReference type="PROSITE" id="PS51471"/>
    </source>
</evidence>
<dbReference type="InterPro" id="IPR027443">
    <property type="entry name" value="IPNS-like_sf"/>
</dbReference>
<organism evidence="5 6">
    <name type="scientific">Actinoplanes utahensis</name>
    <dbReference type="NCBI Taxonomy" id="1869"/>
    <lineage>
        <taxon>Bacteria</taxon>
        <taxon>Bacillati</taxon>
        <taxon>Actinomycetota</taxon>
        <taxon>Actinomycetes</taxon>
        <taxon>Micromonosporales</taxon>
        <taxon>Micromonosporaceae</taxon>
        <taxon>Actinoplanes</taxon>
    </lineage>
</organism>
<dbReference type="Pfam" id="PF03171">
    <property type="entry name" value="2OG-FeII_Oxy"/>
    <property type="match status" value="1"/>
</dbReference>
<dbReference type="GO" id="GO:0046872">
    <property type="term" value="F:metal ion binding"/>
    <property type="evidence" value="ECO:0007669"/>
    <property type="project" value="UniProtKB-KW"/>
</dbReference>
<comment type="caution">
    <text evidence="5">The sequence shown here is derived from an EMBL/GenBank/DDBJ whole genome shotgun (WGS) entry which is preliminary data.</text>
</comment>
<dbReference type="GO" id="GO:0017000">
    <property type="term" value="P:antibiotic biosynthetic process"/>
    <property type="evidence" value="ECO:0007669"/>
    <property type="project" value="UniProtKB-KW"/>
</dbReference>
<gene>
    <name evidence="5" type="ORF">MB27_12555</name>
</gene>
<evidence type="ECO:0000256" key="2">
    <source>
        <dbReference type="ARBA" id="ARBA00023194"/>
    </source>
</evidence>
<proteinExistence type="inferred from homology"/>
<name>A0A0A6XAY6_ACTUT</name>
<dbReference type="OrthoDB" id="21825at2"/>
<dbReference type="Proteomes" id="UP000054537">
    <property type="component" value="Unassembled WGS sequence"/>
</dbReference>
<keyword evidence="3" id="KW-0560">Oxidoreductase</keyword>
<dbReference type="eggNOG" id="COG3491">
    <property type="taxonomic scope" value="Bacteria"/>
</dbReference>
<evidence type="ECO:0000256" key="1">
    <source>
        <dbReference type="ARBA" id="ARBA00004792"/>
    </source>
</evidence>
<dbReference type="PROSITE" id="PS51471">
    <property type="entry name" value="FE2OG_OXY"/>
    <property type="match status" value="1"/>
</dbReference>
<dbReference type="InterPro" id="IPR044861">
    <property type="entry name" value="IPNS-like_FE2OG_OXY"/>
</dbReference>
<keyword evidence="3" id="KW-0408">Iron</keyword>
<evidence type="ECO:0000256" key="3">
    <source>
        <dbReference type="RuleBase" id="RU003682"/>
    </source>
</evidence>
<dbReference type="Pfam" id="PF14226">
    <property type="entry name" value="DIOX_N"/>
    <property type="match status" value="1"/>
</dbReference>
<evidence type="ECO:0000313" key="5">
    <source>
        <dbReference type="EMBL" id="KHD77247.1"/>
    </source>
</evidence>
<dbReference type="PANTHER" id="PTHR47990">
    <property type="entry name" value="2-OXOGLUTARATE (2OG) AND FE(II)-DEPENDENT OXYGENASE SUPERFAMILY PROTEIN-RELATED"/>
    <property type="match status" value="1"/>
</dbReference>
<dbReference type="InterPro" id="IPR026992">
    <property type="entry name" value="DIOX_N"/>
</dbReference>
<feature type="domain" description="Fe2OG dioxygenase" evidence="4">
    <location>
        <begin position="182"/>
        <end position="292"/>
    </location>
</feature>
<comment type="similarity">
    <text evidence="3">Belongs to the iron/ascorbate-dependent oxidoreductase family.</text>
</comment>
<dbReference type="RefSeq" id="WP_043524508.1">
    <property type="nucleotide sequence ID" value="NZ_BAABKU010000016.1"/>
</dbReference>
<reference evidence="5 6" key="1">
    <citation type="submission" date="2014-10" db="EMBL/GenBank/DDBJ databases">
        <title>Draft genome sequence of Actinoplanes utahensis NRRL 12052.</title>
        <authorList>
            <person name="Velasco-Bucheli B."/>
            <person name="del Cerro C."/>
            <person name="Hormigo D."/>
            <person name="Garcia J.L."/>
            <person name="Acebal C."/>
            <person name="Arroyo M."/>
            <person name="de la Mata I."/>
        </authorList>
    </citation>
    <scope>NUCLEOTIDE SEQUENCE [LARGE SCALE GENOMIC DNA]</scope>
    <source>
        <strain evidence="5 6">NRRL 12052</strain>
    </source>
</reference>
<keyword evidence="2" id="KW-0045">Antibiotic biosynthesis</keyword>
<dbReference type="SUPFAM" id="SSF51197">
    <property type="entry name" value="Clavaminate synthase-like"/>
    <property type="match status" value="1"/>
</dbReference>
<keyword evidence="6" id="KW-1185">Reference proteome</keyword>
<evidence type="ECO:0000313" key="6">
    <source>
        <dbReference type="Proteomes" id="UP000054537"/>
    </source>
</evidence>
<protein>
    <submittedName>
        <fullName evidence="5">Oxidoreductase</fullName>
    </submittedName>
</protein>
<comment type="pathway">
    <text evidence="1">Antibiotic biosynthesis.</text>
</comment>
<dbReference type="PRINTS" id="PR00682">
    <property type="entry name" value="IPNSYNTHASE"/>
</dbReference>
<keyword evidence="3" id="KW-0479">Metal-binding</keyword>